<feature type="transmembrane region" description="Helical" evidence="7">
    <location>
        <begin position="197"/>
        <end position="215"/>
    </location>
</feature>
<keyword evidence="2" id="KW-0813">Transport</keyword>
<dbReference type="PANTHER" id="PTHR11706">
    <property type="entry name" value="SOLUTE CARRIER PROTEIN FAMILY 11 MEMBER"/>
    <property type="match status" value="1"/>
</dbReference>
<reference evidence="8" key="2">
    <citation type="journal article" date="2014" name="ISME J.">
        <title>Microbial stratification in low pH oxic and suboxic macroscopic growths along an acid mine drainage.</title>
        <authorList>
            <person name="Mendez-Garcia C."/>
            <person name="Mesa V."/>
            <person name="Sprenger R.R."/>
            <person name="Richter M."/>
            <person name="Diez M.S."/>
            <person name="Solano J."/>
            <person name="Bargiela R."/>
            <person name="Golyshina O.V."/>
            <person name="Manteca A."/>
            <person name="Ramos J.L."/>
            <person name="Gallego J.R."/>
            <person name="Llorente I."/>
            <person name="Martins Dos Santos V.A."/>
            <person name="Jensen O.N."/>
            <person name="Pelaez A.I."/>
            <person name="Sanchez J."/>
            <person name="Ferrer M."/>
        </authorList>
    </citation>
    <scope>NUCLEOTIDE SEQUENCE</scope>
</reference>
<dbReference type="GO" id="GO:0015086">
    <property type="term" value="F:cadmium ion transmembrane transporter activity"/>
    <property type="evidence" value="ECO:0007669"/>
    <property type="project" value="TreeGrafter"/>
</dbReference>
<protein>
    <submittedName>
        <fullName evidence="8">Natural resistance-associated macrophage protein</fullName>
    </submittedName>
</protein>
<dbReference type="GO" id="GO:0034755">
    <property type="term" value="P:iron ion transmembrane transport"/>
    <property type="evidence" value="ECO:0007669"/>
    <property type="project" value="TreeGrafter"/>
</dbReference>
<keyword evidence="3 7" id="KW-0812">Transmembrane</keyword>
<evidence type="ECO:0000256" key="3">
    <source>
        <dbReference type="ARBA" id="ARBA00022692"/>
    </source>
</evidence>
<evidence type="ECO:0000256" key="1">
    <source>
        <dbReference type="ARBA" id="ARBA00004141"/>
    </source>
</evidence>
<sequence length="470" mass="51161">MKVTPTPEDSGDAATPIQSPPDSRITDRVALPEELALRLVDRLHVQFLRRSPSTLWNRLLLGLTLIGPGILVMLGDNDAGGVVTYMQTGAKYGIGLFLPLMIALGFVAYLVQEMTIRLGAVTRRGHAEMIWKRYGPFWGAFSLFDLVVANILTLMTEFIGIRIAGEVFGWPYGLTVPLAALFVILCLVYLRYWTWERLSLLIAAFNLVFVPITLFSHPDWKAAAESFAGHGWLVAGGFLSAPFLILLSANIGTTIAPWQLFFQQSCVVDKGLVPKDIDASRRDLMIGVGGMVLVAMALILLSGQYIHGQPGASHFDIERMIAILQSRLGPWVSRLFALGLLEAGLIASIVITASSSWAIGEAFDIPRSLNARPKQAWGFYAPGIVSVGLASGIVLLPHLALGFLNLTVQVVATIFMPAALLFLLMLLNDRELMGDAVNGMIRNVLSIGIMVLLIVCNTLYGIAALWPHTL</sequence>
<feature type="transmembrane region" description="Helical" evidence="7">
    <location>
        <begin position="379"/>
        <end position="400"/>
    </location>
</feature>
<reference evidence="8" key="1">
    <citation type="submission" date="2013-08" db="EMBL/GenBank/DDBJ databases">
        <authorList>
            <person name="Mendez C."/>
            <person name="Richter M."/>
            <person name="Ferrer M."/>
            <person name="Sanchez J."/>
        </authorList>
    </citation>
    <scope>NUCLEOTIDE SEQUENCE</scope>
</reference>
<feature type="transmembrane region" description="Helical" evidence="7">
    <location>
        <begin position="406"/>
        <end position="427"/>
    </location>
</feature>
<dbReference type="InterPro" id="IPR001046">
    <property type="entry name" value="NRAMP_fam"/>
</dbReference>
<dbReference type="Pfam" id="PF01566">
    <property type="entry name" value="Nramp"/>
    <property type="match status" value="1"/>
</dbReference>
<feature type="transmembrane region" description="Helical" evidence="7">
    <location>
        <begin position="137"/>
        <end position="164"/>
    </location>
</feature>
<feature type="region of interest" description="Disordered" evidence="6">
    <location>
        <begin position="1"/>
        <end position="24"/>
    </location>
</feature>
<proteinExistence type="predicted"/>
<evidence type="ECO:0000256" key="6">
    <source>
        <dbReference type="SAM" id="MobiDB-lite"/>
    </source>
</evidence>
<feature type="transmembrane region" description="Helical" evidence="7">
    <location>
        <begin position="447"/>
        <end position="466"/>
    </location>
</feature>
<dbReference type="GO" id="GO:0005384">
    <property type="term" value="F:manganese ion transmembrane transporter activity"/>
    <property type="evidence" value="ECO:0007669"/>
    <property type="project" value="TreeGrafter"/>
</dbReference>
<evidence type="ECO:0000256" key="7">
    <source>
        <dbReference type="SAM" id="Phobius"/>
    </source>
</evidence>
<evidence type="ECO:0000256" key="2">
    <source>
        <dbReference type="ARBA" id="ARBA00022448"/>
    </source>
</evidence>
<keyword evidence="4 7" id="KW-1133">Transmembrane helix</keyword>
<evidence type="ECO:0000256" key="5">
    <source>
        <dbReference type="ARBA" id="ARBA00023136"/>
    </source>
</evidence>
<comment type="caution">
    <text evidence="8">The sequence shown here is derived from an EMBL/GenBank/DDBJ whole genome shotgun (WGS) entry which is preliminary data.</text>
</comment>
<feature type="transmembrane region" description="Helical" evidence="7">
    <location>
        <begin position="335"/>
        <end position="359"/>
    </location>
</feature>
<dbReference type="EMBL" id="AUZY01007238">
    <property type="protein sequence ID" value="EQD50607.1"/>
    <property type="molecule type" value="Genomic_DNA"/>
</dbReference>
<feature type="transmembrane region" description="Helical" evidence="7">
    <location>
        <begin position="55"/>
        <end position="74"/>
    </location>
</feature>
<keyword evidence="5 7" id="KW-0472">Membrane</keyword>
<feature type="transmembrane region" description="Helical" evidence="7">
    <location>
        <begin position="94"/>
        <end position="116"/>
    </location>
</feature>
<feature type="transmembrane region" description="Helical" evidence="7">
    <location>
        <begin position="170"/>
        <end position="190"/>
    </location>
</feature>
<evidence type="ECO:0000313" key="8">
    <source>
        <dbReference type="EMBL" id="EQD50607.1"/>
    </source>
</evidence>
<organism evidence="8">
    <name type="scientific">mine drainage metagenome</name>
    <dbReference type="NCBI Taxonomy" id="410659"/>
    <lineage>
        <taxon>unclassified sequences</taxon>
        <taxon>metagenomes</taxon>
        <taxon>ecological metagenomes</taxon>
    </lineage>
</organism>
<name>T1A178_9ZZZZ</name>
<dbReference type="GO" id="GO:0005886">
    <property type="term" value="C:plasma membrane"/>
    <property type="evidence" value="ECO:0007669"/>
    <property type="project" value="TreeGrafter"/>
</dbReference>
<comment type="subcellular location">
    <subcellularLocation>
        <location evidence="1">Membrane</location>
        <topology evidence="1">Multi-pass membrane protein</topology>
    </subcellularLocation>
</comment>
<feature type="transmembrane region" description="Helical" evidence="7">
    <location>
        <begin position="227"/>
        <end position="247"/>
    </location>
</feature>
<evidence type="ECO:0000256" key="4">
    <source>
        <dbReference type="ARBA" id="ARBA00022989"/>
    </source>
</evidence>
<gene>
    <name evidence="8" type="ORF">B1B_11176</name>
</gene>
<dbReference type="AlphaFoldDB" id="T1A178"/>
<feature type="transmembrane region" description="Helical" evidence="7">
    <location>
        <begin position="284"/>
        <end position="306"/>
    </location>
</feature>
<accession>T1A178</accession>
<dbReference type="PANTHER" id="PTHR11706:SF33">
    <property type="entry name" value="NATURAL RESISTANCE-ASSOCIATED MACROPHAGE PROTEIN 2"/>
    <property type="match status" value="1"/>
</dbReference>